<dbReference type="KEGG" id="val:VDBG_00645"/>
<dbReference type="PROSITE" id="PS01360">
    <property type="entry name" value="ZF_MYND_1"/>
    <property type="match status" value="1"/>
</dbReference>
<evidence type="ECO:0000256" key="4">
    <source>
        <dbReference type="PROSITE-ProRule" id="PRU00134"/>
    </source>
</evidence>
<reference evidence="8" key="1">
    <citation type="journal article" date="2011" name="PLoS Pathog.">
        <title>Comparative genomics yields insights into niche adaptation of plant vascular wilt pathogens.</title>
        <authorList>
            <person name="Klosterman S.J."/>
            <person name="Subbarao K.V."/>
            <person name="Kang S."/>
            <person name="Veronese P."/>
            <person name="Gold S.E."/>
            <person name="Thomma B.P.H.J."/>
            <person name="Chen Z."/>
            <person name="Henrissat B."/>
            <person name="Lee Y.-H."/>
            <person name="Park J."/>
            <person name="Garcia-Pedrajas M.D."/>
            <person name="Barbara D.J."/>
            <person name="Anchieta A."/>
            <person name="de Jonge R."/>
            <person name="Santhanam P."/>
            <person name="Maruthachalam K."/>
            <person name="Atallah Z."/>
            <person name="Amyotte S.G."/>
            <person name="Paz Z."/>
            <person name="Inderbitzin P."/>
            <person name="Hayes R.J."/>
            <person name="Heiman D.I."/>
            <person name="Young S."/>
            <person name="Zeng Q."/>
            <person name="Engels R."/>
            <person name="Galagan J."/>
            <person name="Cuomo C.A."/>
            <person name="Dobinson K.F."/>
            <person name="Ma L.-J."/>
        </authorList>
    </citation>
    <scope>NUCLEOTIDE SEQUENCE [LARGE SCALE GENOMIC DNA]</scope>
    <source>
        <strain evidence="8">VaMs.102 / ATCC MYA-4576 / FGSC 10136</strain>
    </source>
</reference>
<dbReference type="STRING" id="526221.C9S6P6"/>
<evidence type="ECO:0000259" key="6">
    <source>
        <dbReference type="PROSITE" id="PS50865"/>
    </source>
</evidence>
<feature type="compositionally biased region" description="Basic and acidic residues" evidence="5">
    <location>
        <begin position="74"/>
        <end position="83"/>
    </location>
</feature>
<dbReference type="EMBL" id="DS985214">
    <property type="protein sequence ID" value="EEY14537.1"/>
    <property type="molecule type" value="Genomic_DNA"/>
</dbReference>
<evidence type="ECO:0000256" key="3">
    <source>
        <dbReference type="ARBA" id="ARBA00022833"/>
    </source>
</evidence>
<keyword evidence="1" id="KW-0479">Metal-binding</keyword>
<sequence length="231" mass="25223">MLPISYRTATSSAVYKTRWGIITNGKITTFDRPLTDTFYRFHRPGRLPCVRDLPLGPTSPLRHPRSPMTRHPTRRADRPERGSAAHPTLIATDRAGADFAITFEDRGIDLRPVKSGWTVVVPGATRTSPAEGKRGFVRVGEGRGTGVHYLPAGLERVLDLGRQLGEAARGGEAAVCAGCEKEETEGDVLMRCTGCGRARYCSKVCQKKDWGEGGHKVDCKVFKAMAVTWGA</sequence>
<keyword evidence="8" id="KW-1185">Reference proteome</keyword>
<feature type="domain" description="MYND-type" evidence="6">
    <location>
        <begin position="176"/>
        <end position="219"/>
    </location>
</feature>
<evidence type="ECO:0000256" key="1">
    <source>
        <dbReference type="ARBA" id="ARBA00022723"/>
    </source>
</evidence>
<dbReference type="Pfam" id="PF01753">
    <property type="entry name" value="zf-MYND"/>
    <property type="match status" value="1"/>
</dbReference>
<name>C9S6P6_VERA1</name>
<dbReference type="OrthoDB" id="5945798at2759"/>
<evidence type="ECO:0000256" key="2">
    <source>
        <dbReference type="ARBA" id="ARBA00022771"/>
    </source>
</evidence>
<evidence type="ECO:0000313" key="8">
    <source>
        <dbReference type="Proteomes" id="UP000008698"/>
    </source>
</evidence>
<feature type="region of interest" description="Disordered" evidence="5">
    <location>
        <begin position="51"/>
        <end position="85"/>
    </location>
</feature>
<protein>
    <recommendedName>
        <fullName evidence="6">MYND-type domain-containing protein</fullName>
    </recommendedName>
</protein>
<dbReference type="AlphaFoldDB" id="C9S6P6"/>
<evidence type="ECO:0000256" key="5">
    <source>
        <dbReference type="SAM" id="MobiDB-lite"/>
    </source>
</evidence>
<proteinExistence type="predicted"/>
<dbReference type="RefSeq" id="XP_003008963.1">
    <property type="nucleotide sequence ID" value="XM_003008917.1"/>
</dbReference>
<gene>
    <name evidence="7" type="ORF">VDBG_00645</name>
</gene>
<dbReference type="eggNOG" id="ENOG502QR5D">
    <property type="taxonomic scope" value="Eukaryota"/>
</dbReference>
<organism evidence="8">
    <name type="scientific">Verticillium alfalfae (strain VaMs.102 / ATCC MYA-4576 / FGSC 10136)</name>
    <name type="common">Verticillium wilt of alfalfa</name>
    <name type="synonym">Verticillium albo-atrum</name>
    <dbReference type="NCBI Taxonomy" id="526221"/>
    <lineage>
        <taxon>Eukaryota</taxon>
        <taxon>Fungi</taxon>
        <taxon>Dikarya</taxon>
        <taxon>Ascomycota</taxon>
        <taxon>Pezizomycotina</taxon>
        <taxon>Sordariomycetes</taxon>
        <taxon>Hypocreomycetidae</taxon>
        <taxon>Glomerellales</taxon>
        <taxon>Plectosphaerellaceae</taxon>
        <taxon>Verticillium</taxon>
    </lineage>
</organism>
<keyword evidence="3" id="KW-0862">Zinc</keyword>
<dbReference type="HOGENOM" id="CLU_076139_0_0_1"/>
<dbReference type="GO" id="GO:0008270">
    <property type="term" value="F:zinc ion binding"/>
    <property type="evidence" value="ECO:0007669"/>
    <property type="project" value="UniProtKB-KW"/>
</dbReference>
<dbReference type="SUPFAM" id="SSF144232">
    <property type="entry name" value="HIT/MYND zinc finger-like"/>
    <property type="match status" value="1"/>
</dbReference>
<dbReference type="PROSITE" id="PS50865">
    <property type="entry name" value="ZF_MYND_2"/>
    <property type="match status" value="1"/>
</dbReference>
<dbReference type="Gene3D" id="6.10.140.2220">
    <property type="match status" value="1"/>
</dbReference>
<keyword evidence="2 4" id="KW-0863">Zinc-finger</keyword>
<dbReference type="InterPro" id="IPR002893">
    <property type="entry name" value="Znf_MYND"/>
</dbReference>
<dbReference type="Proteomes" id="UP000008698">
    <property type="component" value="Unassembled WGS sequence"/>
</dbReference>
<dbReference type="GeneID" id="9534099"/>
<dbReference type="OMA" id="HRTCRAC"/>
<evidence type="ECO:0000313" key="7">
    <source>
        <dbReference type="EMBL" id="EEY14537.1"/>
    </source>
</evidence>
<accession>C9S6P6</accession>